<dbReference type="STRING" id="1871111.GCA_001704615_00221"/>
<feature type="domain" description="Peptidoglycan O-acetylesterase N-terminal" evidence="3">
    <location>
        <begin position="76"/>
        <end position="189"/>
    </location>
</feature>
<dbReference type="PANTHER" id="PTHR30383:SF29">
    <property type="entry name" value="SGNH HYDROLASE-TYPE ESTERASE DOMAIN-CONTAINING PROTEIN"/>
    <property type="match status" value="1"/>
</dbReference>
<dbReference type="Proteomes" id="UP000245977">
    <property type="component" value="Chromosome"/>
</dbReference>
<keyword evidence="1" id="KW-0732">Signal</keyword>
<evidence type="ECO:0000313" key="4">
    <source>
        <dbReference type="EMBL" id="AWL28684.1"/>
    </source>
</evidence>
<dbReference type="KEGG" id="adv:DJ533_08955"/>
<dbReference type="InterPro" id="IPR036514">
    <property type="entry name" value="SGNH_hydro_sf"/>
</dbReference>
<dbReference type="AlphaFoldDB" id="A0A2S2FCJ5"/>
<dbReference type="InterPro" id="IPR013830">
    <property type="entry name" value="SGNH_hydro"/>
</dbReference>
<dbReference type="InterPro" id="IPR055041">
    <property type="entry name" value="Ape1_N"/>
</dbReference>
<sequence>MTMIKKVLGFSILSMLSVGSSFASNLTNFNEPNTTKLNSAIQNRNVHIVQFGDSHTAADEMTNVLRQQLQNALGNGGMGWGMPMYFSGQRMARFGYDNAGWQPISSRTQRNENYTLGGLNAVPLRTGATLTIKSKQPEQIQNILISIRQAAGEDAFTGVDADGKSFTLEAPIKNNHWQTVRFSAKLPFTITAQNNRSSALGGWWAKNQNGSGAVVSALGINGAELSYWNRWSSDWQNELTAVAPNLVILAYGTNEAYNDNLDVEQTRSILVDKIQKIRASSPQTAVMIVSAPESLKRTAGECGSRPVKLSAVQSMQLEVAQSMHTLYWDWQKAMGGSCSMKSWINQGLGRADGVHFSASGYQRLGRSLASDLLNLSGVNIDDRPTSSTESNHTNPTQLNHYGQLGFAQICLEGSSECKSIGR</sequence>
<dbReference type="OrthoDB" id="7985403at2"/>
<dbReference type="EMBL" id="CP029397">
    <property type="protein sequence ID" value="AWL28684.1"/>
    <property type="molecule type" value="Genomic_DNA"/>
</dbReference>
<evidence type="ECO:0000259" key="2">
    <source>
        <dbReference type="Pfam" id="PF13472"/>
    </source>
</evidence>
<organism evidence="4 5">
    <name type="scientific">Acinetobacter defluvii</name>
    <dbReference type="NCBI Taxonomy" id="1871111"/>
    <lineage>
        <taxon>Bacteria</taxon>
        <taxon>Pseudomonadati</taxon>
        <taxon>Pseudomonadota</taxon>
        <taxon>Gammaproteobacteria</taxon>
        <taxon>Moraxellales</taxon>
        <taxon>Moraxellaceae</taxon>
        <taxon>Acinetobacter</taxon>
    </lineage>
</organism>
<keyword evidence="5" id="KW-1185">Reference proteome</keyword>
<accession>A0A2S2FCJ5</accession>
<dbReference type="RefSeq" id="WP_065992219.1">
    <property type="nucleotide sequence ID" value="NZ_CP029397.2"/>
</dbReference>
<gene>
    <name evidence="4" type="ORF">DJ533_08955</name>
</gene>
<feature type="chain" id="PRO_5015546387" evidence="1">
    <location>
        <begin position="24"/>
        <end position="422"/>
    </location>
</feature>
<dbReference type="GO" id="GO:0016788">
    <property type="term" value="F:hydrolase activity, acting on ester bonds"/>
    <property type="evidence" value="ECO:0007669"/>
    <property type="project" value="UniProtKB-ARBA"/>
</dbReference>
<reference evidence="4" key="1">
    <citation type="submission" date="2019-08" db="EMBL/GenBank/DDBJ databases">
        <title>The complete genome of Acinetobacter defluvii strain WCHAD010030.</title>
        <authorList>
            <person name="Hu Y."/>
            <person name="Qin J."/>
            <person name="Feng Y."/>
            <person name="Zong Z."/>
        </authorList>
    </citation>
    <scope>NUCLEOTIDE SEQUENCE</scope>
    <source>
        <strain evidence="4">WCHA30</strain>
    </source>
</reference>
<dbReference type="Pfam" id="PF13472">
    <property type="entry name" value="Lipase_GDSL_2"/>
    <property type="match status" value="1"/>
</dbReference>
<feature type="domain" description="SGNH hydrolase-type esterase" evidence="2">
    <location>
        <begin position="201"/>
        <end position="363"/>
    </location>
</feature>
<feature type="signal peptide" evidence="1">
    <location>
        <begin position="1"/>
        <end position="23"/>
    </location>
</feature>
<evidence type="ECO:0000313" key="5">
    <source>
        <dbReference type="Proteomes" id="UP000245977"/>
    </source>
</evidence>
<dbReference type="PANTHER" id="PTHR30383">
    <property type="entry name" value="THIOESTERASE 1/PROTEASE 1/LYSOPHOSPHOLIPASE L1"/>
    <property type="match status" value="1"/>
</dbReference>
<name>A0A2S2FCJ5_9GAMM</name>
<dbReference type="Gene3D" id="2.60.120.1360">
    <property type="match status" value="1"/>
</dbReference>
<evidence type="ECO:0000256" key="1">
    <source>
        <dbReference type="SAM" id="SignalP"/>
    </source>
</evidence>
<dbReference type="SUPFAM" id="SSF52266">
    <property type="entry name" value="SGNH hydrolase"/>
    <property type="match status" value="1"/>
</dbReference>
<dbReference type="InterPro" id="IPR051532">
    <property type="entry name" value="Ester_Hydrolysis_Enzymes"/>
</dbReference>
<dbReference type="Pfam" id="PF22753">
    <property type="entry name" value="Ape1_N"/>
    <property type="match status" value="1"/>
</dbReference>
<dbReference type="Gene3D" id="3.40.50.1110">
    <property type="entry name" value="SGNH hydrolase"/>
    <property type="match status" value="1"/>
</dbReference>
<proteinExistence type="predicted"/>
<protein>
    <submittedName>
        <fullName evidence="4">Uncharacterized protein</fullName>
    </submittedName>
</protein>
<evidence type="ECO:0000259" key="3">
    <source>
        <dbReference type="Pfam" id="PF22753"/>
    </source>
</evidence>